<evidence type="ECO:0000256" key="6">
    <source>
        <dbReference type="ARBA" id="ARBA00022679"/>
    </source>
</evidence>
<keyword evidence="5 21" id="KW-0597">Phosphoprotein</keyword>
<accession>A0A843SEX3</accession>
<dbReference type="FunFam" id="3.30.565.10:FF:000010">
    <property type="entry name" value="Sensor histidine kinase RcsC"/>
    <property type="match status" value="1"/>
</dbReference>
<evidence type="ECO:0000256" key="3">
    <source>
        <dbReference type="ARBA" id="ARBA00012438"/>
    </source>
</evidence>
<dbReference type="AlphaFoldDB" id="A0A843SEX3"/>
<dbReference type="SMART" id="SM00388">
    <property type="entry name" value="HisKA"/>
    <property type="match status" value="1"/>
</dbReference>
<dbReference type="GO" id="GO:0000155">
    <property type="term" value="F:phosphorelay sensor kinase activity"/>
    <property type="evidence" value="ECO:0007669"/>
    <property type="project" value="InterPro"/>
</dbReference>
<comment type="caution">
    <text evidence="26">The sequence shown here is derived from an EMBL/GenBank/DDBJ whole genome shotgun (WGS) entry which is preliminary data.</text>
</comment>
<evidence type="ECO:0000256" key="18">
    <source>
        <dbReference type="ARBA" id="ARBA00068150"/>
    </source>
</evidence>
<evidence type="ECO:0000256" key="2">
    <source>
        <dbReference type="ARBA" id="ARBA00004651"/>
    </source>
</evidence>
<dbReference type="SMART" id="SM00387">
    <property type="entry name" value="HATPase_c"/>
    <property type="match status" value="1"/>
</dbReference>
<dbReference type="InterPro" id="IPR011006">
    <property type="entry name" value="CheY-like_superfamily"/>
</dbReference>
<comment type="subunit">
    <text evidence="17">At low DSF concentrations, interacts with RpfF.</text>
</comment>
<gene>
    <name evidence="26" type="ORF">GEV01_26795</name>
</gene>
<protein>
    <recommendedName>
        <fullName evidence="18">Sensory/regulatory protein RpfC</fullName>
        <ecNumber evidence="3">2.7.13.3</ecNumber>
    </recommendedName>
    <alternativeName>
        <fullName evidence="19">Virulence sensor protein BvgS</fullName>
    </alternativeName>
</protein>
<dbReference type="InterPro" id="IPR036890">
    <property type="entry name" value="HATPase_C_sf"/>
</dbReference>
<feature type="domain" description="PAS" evidence="24">
    <location>
        <begin position="97"/>
        <end position="150"/>
    </location>
</feature>
<evidence type="ECO:0000256" key="21">
    <source>
        <dbReference type="PROSITE-ProRule" id="PRU00169"/>
    </source>
</evidence>
<dbReference type="CDD" id="cd16922">
    <property type="entry name" value="HATPase_EvgS-ArcB-TorS-like"/>
    <property type="match status" value="1"/>
</dbReference>
<dbReference type="InterPro" id="IPR036097">
    <property type="entry name" value="HisK_dim/P_sf"/>
</dbReference>
<dbReference type="PROSITE" id="PS50109">
    <property type="entry name" value="HIS_KIN"/>
    <property type="match status" value="1"/>
</dbReference>
<dbReference type="Gene3D" id="1.10.287.130">
    <property type="match status" value="1"/>
</dbReference>
<dbReference type="SUPFAM" id="SSF47384">
    <property type="entry name" value="Homodimeric domain of signal transducing histidine kinase"/>
    <property type="match status" value="1"/>
</dbReference>
<dbReference type="EMBL" id="WHUF01000008">
    <property type="protein sequence ID" value="MQA23135.1"/>
    <property type="molecule type" value="Genomic_DNA"/>
</dbReference>
<dbReference type="PROSITE" id="PS50110">
    <property type="entry name" value="RESPONSE_REGULATORY"/>
    <property type="match status" value="1"/>
</dbReference>
<dbReference type="Gene3D" id="1.20.120.160">
    <property type="entry name" value="HPT domain"/>
    <property type="match status" value="1"/>
</dbReference>
<keyword evidence="9" id="KW-0547">Nucleotide-binding</keyword>
<dbReference type="Pfam" id="PF01627">
    <property type="entry name" value="Hpt"/>
    <property type="match status" value="1"/>
</dbReference>
<dbReference type="EC" id="2.7.13.3" evidence="3"/>
<dbReference type="InterPro" id="IPR003661">
    <property type="entry name" value="HisK_dim/P_dom"/>
</dbReference>
<dbReference type="Gene3D" id="3.30.565.10">
    <property type="entry name" value="Histidine kinase-like ATPase, C-terminal domain"/>
    <property type="match status" value="1"/>
</dbReference>
<keyword evidence="11" id="KW-0067">ATP-binding</keyword>
<evidence type="ECO:0000256" key="9">
    <source>
        <dbReference type="ARBA" id="ARBA00022741"/>
    </source>
</evidence>
<feature type="modified residue" description="4-aspartylphosphate" evidence="21">
    <location>
        <position position="564"/>
    </location>
</feature>
<dbReference type="InterPro" id="IPR013656">
    <property type="entry name" value="PAS_4"/>
</dbReference>
<comment type="catalytic activity">
    <reaction evidence="1">
        <text>ATP + protein L-histidine = ADP + protein N-phospho-L-histidine.</text>
        <dbReference type="EC" id="2.7.13.3"/>
    </reaction>
</comment>
<evidence type="ECO:0000259" key="23">
    <source>
        <dbReference type="PROSITE" id="PS50110"/>
    </source>
</evidence>
<evidence type="ECO:0000256" key="13">
    <source>
        <dbReference type="ARBA" id="ARBA00023012"/>
    </source>
</evidence>
<dbReference type="SMART" id="SM00448">
    <property type="entry name" value="REC"/>
    <property type="match status" value="1"/>
</dbReference>
<evidence type="ECO:0000256" key="15">
    <source>
        <dbReference type="ARBA" id="ARBA00023136"/>
    </source>
</evidence>
<dbReference type="InterPro" id="IPR003594">
    <property type="entry name" value="HATPase_dom"/>
</dbReference>
<dbReference type="CDD" id="cd00082">
    <property type="entry name" value="HisKA"/>
    <property type="match status" value="1"/>
</dbReference>
<dbReference type="Gene3D" id="3.30.450.20">
    <property type="entry name" value="PAS domain"/>
    <property type="match status" value="1"/>
</dbReference>
<dbReference type="SMART" id="SM00091">
    <property type="entry name" value="PAS"/>
    <property type="match status" value="1"/>
</dbReference>
<evidence type="ECO:0000259" key="22">
    <source>
        <dbReference type="PROSITE" id="PS50109"/>
    </source>
</evidence>
<evidence type="ECO:0000313" key="26">
    <source>
        <dbReference type="EMBL" id="MQA23135.1"/>
    </source>
</evidence>
<name>A0A843SEX3_9BURK</name>
<dbReference type="NCBIfam" id="TIGR00229">
    <property type="entry name" value="sensory_box"/>
    <property type="match status" value="1"/>
</dbReference>
<keyword evidence="7" id="KW-0812">Transmembrane</keyword>
<comment type="subcellular location">
    <subcellularLocation>
        <location evidence="2">Cell membrane</location>
        <topology evidence="2">Multi-pass membrane protein</topology>
    </subcellularLocation>
</comment>
<dbReference type="RefSeq" id="WP_152808827.1">
    <property type="nucleotide sequence ID" value="NZ_WHUF01000008.1"/>
</dbReference>
<dbReference type="InterPro" id="IPR001789">
    <property type="entry name" value="Sig_transdc_resp-reg_receiver"/>
</dbReference>
<evidence type="ECO:0000259" key="24">
    <source>
        <dbReference type="PROSITE" id="PS50112"/>
    </source>
</evidence>
<evidence type="ECO:0000256" key="16">
    <source>
        <dbReference type="ARBA" id="ARBA00058004"/>
    </source>
</evidence>
<dbReference type="CDD" id="cd00130">
    <property type="entry name" value="PAS"/>
    <property type="match status" value="1"/>
</dbReference>
<dbReference type="Pfam" id="PF00072">
    <property type="entry name" value="Response_reg"/>
    <property type="match status" value="1"/>
</dbReference>
<dbReference type="SUPFAM" id="SSF47226">
    <property type="entry name" value="Histidine-containing phosphotransfer domain, HPT domain"/>
    <property type="match status" value="1"/>
</dbReference>
<keyword evidence="14" id="KW-0843">Virulence</keyword>
<feature type="domain" description="HPt" evidence="25">
    <location>
        <begin position="653"/>
        <end position="752"/>
    </location>
</feature>
<sequence>MDSHVARIRQALATLDAQDLARLLEPHLAALAELEAEASQLRSANALLRKENRQQRGNAGTWRDQHTARLAGLQRELHADLQVQLRASSGDQAARDQQELTEQILDQLPIPIFLKDRDGRFLRFNSRFEEFTQRSRAEILGRTIDDFASPRWAAATHVEDEQAWSTGRMVTTERRMATFDPPLDVLVSRKVINSGGLSYMLGYFIDISEQRAARAAMQHAVESAEAASRAKSEFLANMSHEIRTPMNGILGMTELVLESDIDAHQRADLTLVKASADALLQIVDDILDFSKIEAGKLDIEEVPFDLRQLVGDTLRAMSLRARQKGLALASEIPPDVPRIMKGDPGRLRQVLLNLVGNAIKFTGAGSVTVQLSIGAEHDGRSEIVFAVRDTGIGVPEEKQHLIFEAFAQVDGSTTRQYGGTGLGLAICRRLVILMQGRIEVHSTPGQGSVFSFAVPLQHTGVAQAAPLPPLAVLAPGQGMNLSANDGGLIVGEGDLPPPSAGAQHAQGASARGGLRVLLAEDNPVNQRLAVRLLEKLGHRVTLVDSGLAVLERAARGEHDVILMDVQMPGLDGLAATRQIRQRESMQGGHVPIIAMTARAMAGDRERCLEAGMDDYLAKPVDSQQLRDMLLRYQPDSGHQLLDWRGALQRLDGDAELLLELAALFLHDGPQLWQELGEALAAGDQPRSTRAVHSLKGVLVNFGAARAVALAEQLSAALHAGQPWQLAAGRLEPALQQVYEALNELIAGGIDAMAAPPS</sequence>
<evidence type="ECO:0000256" key="1">
    <source>
        <dbReference type="ARBA" id="ARBA00000085"/>
    </source>
</evidence>
<dbReference type="PANTHER" id="PTHR45339:SF1">
    <property type="entry name" value="HYBRID SIGNAL TRANSDUCTION HISTIDINE KINASE J"/>
    <property type="match status" value="1"/>
</dbReference>
<dbReference type="PROSITE" id="PS50112">
    <property type="entry name" value="PAS"/>
    <property type="match status" value="1"/>
</dbReference>
<evidence type="ECO:0000259" key="25">
    <source>
        <dbReference type="PROSITE" id="PS50894"/>
    </source>
</evidence>
<dbReference type="InterPro" id="IPR005467">
    <property type="entry name" value="His_kinase_dom"/>
</dbReference>
<dbReference type="FunFam" id="1.10.287.130:FF:000002">
    <property type="entry name" value="Two-component osmosensing histidine kinase"/>
    <property type="match status" value="1"/>
</dbReference>
<keyword evidence="12" id="KW-1133">Transmembrane helix</keyword>
<dbReference type="SUPFAM" id="SSF55785">
    <property type="entry name" value="PYP-like sensor domain (PAS domain)"/>
    <property type="match status" value="1"/>
</dbReference>
<feature type="domain" description="Response regulatory" evidence="23">
    <location>
        <begin position="515"/>
        <end position="633"/>
    </location>
</feature>
<keyword evidence="6" id="KW-0808">Transferase</keyword>
<dbReference type="InterPro" id="IPR035965">
    <property type="entry name" value="PAS-like_dom_sf"/>
</dbReference>
<keyword evidence="13" id="KW-0902">Two-component regulatory system</keyword>
<evidence type="ECO:0000256" key="12">
    <source>
        <dbReference type="ARBA" id="ARBA00022989"/>
    </source>
</evidence>
<dbReference type="InterPro" id="IPR004358">
    <property type="entry name" value="Sig_transdc_His_kin-like_C"/>
</dbReference>
<organism evidence="26 27">
    <name type="scientific">Rugamonas rivuli</name>
    <dbReference type="NCBI Taxonomy" id="2743358"/>
    <lineage>
        <taxon>Bacteria</taxon>
        <taxon>Pseudomonadati</taxon>
        <taxon>Pseudomonadota</taxon>
        <taxon>Betaproteobacteria</taxon>
        <taxon>Burkholderiales</taxon>
        <taxon>Oxalobacteraceae</taxon>
        <taxon>Telluria group</taxon>
        <taxon>Rugamonas</taxon>
    </lineage>
</organism>
<dbReference type="PRINTS" id="PR00344">
    <property type="entry name" value="BCTRLSENSOR"/>
</dbReference>
<evidence type="ECO:0000256" key="7">
    <source>
        <dbReference type="ARBA" id="ARBA00022692"/>
    </source>
</evidence>
<feature type="domain" description="Histidine kinase" evidence="22">
    <location>
        <begin position="237"/>
        <end position="458"/>
    </location>
</feature>
<dbReference type="SUPFAM" id="SSF52172">
    <property type="entry name" value="CheY-like"/>
    <property type="match status" value="1"/>
</dbReference>
<proteinExistence type="predicted"/>
<evidence type="ECO:0000313" key="27">
    <source>
        <dbReference type="Proteomes" id="UP000444318"/>
    </source>
</evidence>
<evidence type="ECO:0000256" key="20">
    <source>
        <dbReference type="PROSITE-ProRule" id="PRU00110"/>
    </source>
</evidence>
<dbReference type="PANTHER" id="PTHR45339">
    <property type="entry name" value="HYBRID SIGNAL TRANSDUCTION HISTIDINE KINASE J"/>
    <property type="match status" value="1"/>
</dbReference>
<evidence type="ECO:0000256" key="19">
    <source>
        <dbReference type="ARBA" id="ARBA00070152"/>
    </source>
</evidence>
<evidence type="ECO:0000256" key="4">
    <source>
        <dbReference type="ARBA" id="ARBA00022475"/>
    </source>
</evidence>
<dbReference type="Gene3D" id="3.40.50.2300">
    <property type="match status" value="1"/>
</dbReference>
<evidence type="ECO:0000256" key="8">
    <source>
        <dbReference type="ARBA" id="ARBA00022729"/>
    </source>
</evidence>
<evidence type="ECO:0000256" key="10">
    <source>
        <dbReference type="ARBA" id="ARBA00022777"/>
    </source>
</evidence>
<dbReference type="InterPro" id="IPR036641">
    <property type="entry name" value="HPT_dom_sf"/>
</dbReference>
<evidence type="ECO:0000256" key="14">
    <source>
        <dbReference type="ARBA" id="ARBA00023026"/>
    </source>
</evidence>
<dbReference type="PROSITE" id="PS50894">
    <property type="entry name" value="HPT"/>
    <property type="match status" value="1"/>
</dbReference>
<reference evidence="26 27" key="1">
    <citation type="submission" date="2019-10" db="EMBL/GenBank/DDBJ databases">
        <title>Two novel species isolated from a subtropical stream in China.</title>
        <authorList>
            <person name="Lu H."/>
        </authorList>
    </citation>
    <scope>NUCLEOTIDE SEQUENCE [LARGE SCALE GENOMIC DNA]</scope>
    <source>
        <strain evidence="26 27">FT103W</strain>
    </source>
</reference>
<keyword evidence="4" id="KW-1003">Cell membrane</keyword>
<evidence type="ECO:0000256" key="5">
    <source>
        <dbReference type="ARBA" id="ARBA00022553"/>
    </source>
</evidence>
<dbReference type="InterPro" id="IPR008207">
    <property type="entry name" value="Sig_transdc_His_kin_Hpt_dom"/>
</dbReference>
<dbReference type="InterPro" id="IPR000014">
    <property type="entry name" value="PAS"/>
</dbReference>
<dbReference type="CDD" id="cd17546">
    <property type="entry name" value="REC_hyHK_CKI1_RcsC-like"/>
    <property type="match status" value="1"/>
</dbReference>
<dbReference type="GO" id="GO:0005524">
    <property type="term" value="F:ATP binding"/>
    <property type="evidence" value="ECO:0007669"/>
    <property type="project" value="UniProtKB-KW"/>
</dbReference>
<keyword evidence="8" id="KW-0732">Signal</keyword>
<dbReference type="Proteomes" id="UP000444318">
    <property type="component" value="Unassembled WGS sequence"/>
</dbReference>
<dbReference type="GO" id="GO:0005886">
    <property type="term" value="C:plasma membrane"/>
    <property type="evidence" value="ECO:0007669"/>
    <property type="project" value="UniProtKB-SubCell"/>
</dbReference>
<comment type="function">
    <text evidence="16">Member of the two-component regulatory system BvgS/BvgA. Phosphorylates BvgA via a four-step phosphorelay in response to environmental signals.</text>
</comment>
<feature type="modified residue" description="Phosphohistidine" evidence="20">
    <location>
        <position position="692"/>
    </location>
</feature>
<dbReference type="Pfam" id="PF02518">
    <property type="entry name" value="HATPase_c"/>
    <property type="match status" value="1"/>
</dbReference>
<evidence type="ECO:0000256" key="11">
    <source>
        <dbReference type="ARBA" id="ARBA00022840"/>
    </source>
</evidence>
<dbReference type="SUPFAM" id="SSF55874">
    <property type="entry name" value="ATPase domain of HSP90 chaperone/DNA topoisomerase II/histidine kinase"/>
    <property type="match status" value="1"/>
</dbReference>
<evidence type="ECO:0000256" key="17">
    <source>
        <dbReference type="ARBA" id="ARBA00064003"/>
    </source>
</evidence>
<dbReference type="Pfam" id="PF08448">
    <property type="entry name" value="PAS_4"/>
    <property type="match status" value="1"/>
</dbReference>
<keyword evidence="10" id="KW-0418">Kinase</keyword>
<keyword evidence="15" id="KW-0472">Membrane</keyword>
<keyword evidence="27" id="KW-1185">Reference proteome</keyword>
<dbReference type="Pfam" id="PF00512">
    <property type="entry name" value="HisKA"/>
    <property type="match status" value="1"/>
</dbReference>